<dbReference type="Gene3D" id="1.10.1740.10">
    <property type="match status" value="1"/>
</dbReference>
<evidence type="ECO:0000313" key="7">
    <source>
        <dbReference type="EMBL" id="PYZ94883.1"/>
    </source>
</evidence>
<dbReference type="AlphaFoldDB" id="A0A323TQU6"/>
<comment type="caution">
    <text evidence="7">The sequence shown here is derived from an EMBL/GenBank/DDBJ whole genome shotgun (WGS) entry which is preliminary data.</text>
</comment>
<dbReference type="RefSeq" id="WP_110608516.1">
    <property type="nucleotide sequence ID" value="NZ_PDOD01000001.1"/>
</dbReference>
<dbReference type="InterPro" id="IPR007627">
    <property type="entry name" value="RNA_pol_sigma70_r2"/>
</dbReference>
<dbReference type="PANTHER" id="PTHR30385">
    <property type="entry name" value="SIGMA FACTOR F FLAGELLAR"/>
    <property type="match status" value="1"/>
</dbReference>
<name>A0A323TQU6_9BACI</name>
<feature type="domain" description="RNA polymerase sigma-70 region 4" evidence="6">
    <location>
        <begin position="120"/>
        <end position="166"/>
    </location>
</feature>
<dbReference type="InterPro" id="IPR013324">
    <property type="entry name" value="RNA_pol_sigma_r3/r4-like"/>
</dbReference>
<gene>
    <name evidence="7" type="ORF">CR194_04990</name>
</gene>
<dbReference type="PANTHER" id="PTHR30385:SF1">
    <property type="entry name" value="RNA POLYMERASE SIGMA-H FACTOR"/>
    <property type="match status" value="1"/>
</dbReference>
<evidence type="ECO:0000256" key="1">
    <source>
        <dbReference type="ARBA" id="ARBA00023015"/>
    </source>
</evidence>
<dbReference type="InterPro" id="IPR007630">
    <property type="entry name" value="RNA_pol_sigma70_r4"/>
</dbReference>
<dbReference type="Pfam" id="PF04542">
    <property type="entry name" value="Sigma70_r2"/>
    <property type="match status" value="1"/>
</dbReference>
<keyword evidence="3" id="KW-0238">DNA-binding</keyword>
<evidence type="ECO:0000259" key="5">
    <source>
        <dbReference type="Pfam" id="PF04542"/>
    </source>
</evidence>
<proteinExistence type="predicted"/>
<evidence type="ECO:0000259" key="6">
    <source>
        <dbReference type="Pfam" id="PF04545"/>
    </source>
</evidence>
<dbReference type="Proteomes" id="UP000248214">
    <property type="component" value="Unassembled WGS sequence"/>
</dbReference>
<dbReference type="GO" id="GO:0006352">
    <property type="term" value="P:DNA-templated transcription initiation"/>
    <property type="evidence" value="ECO:0007669"/>
    <property type="project" value="InterPro"/>
</dbReference>
<dbReference type="OrthoDB" id="9783788at2"/>
<organism evidence="7 8">
    <name type="scientific">Salipaludibacillus keqinensis</name>
    <dbReference type="NCBI Taxonomy" id="2045207"/>
    <lineage>
        <taxon>Bacteria</taxon>
        <taxon>Bacillati</taxon>
        <taxon>Bacillota</taxon>
        <taxon>Bacilli</taxon>
        <taxon>Bacillales</taxon>
        <taxon>Bacillaceae</taxon>
    </lineage>
</organism>
<evidence type="ECO:0000256" key="4">
    <source>
        <dbReference type="ARBA" id="ARBA00023163"/>
    </source>
</evidence>
<keyword evidence="1" id="KW-0805">Transcription regulation</keyword>
<dbReference type="SUPFAM" id="SSF88946">
    <property type="entry name" value="Sigma2 domain of RNA polymerase sigma factors"/>
    <property type="match status" value="1"/>
</dbReference>
<keyword evidence="4" id="KW-0804">Transcription</keyword>
<dbReference type="InterPro" id="IPR013325">
    <property type="entry name" value="RNA_pol_sigma_r2"/>
</dbReference>
<evidence type="ECO:0000256" key="2">
    <source>
        <dbReference type="ARBA" id="ARBA00023082"/>
    </source>
</evidence>
<dbReference type="Pfam" id="PF04545">
    <property type="entry name" value="Sigma70_r4"/>
    <property type="match status" value="1"/>
</dbReference>
<dbReference type="NCBIfam" id="TIGR02937">
    <property type="entry name" value="sigma70-ECF"/>
    <property type="match status" value="1"/>
</dbReference>
<protein>
    <submittedName>
        <fullName evidence="7">Uncharacterized protein</fullName>
    </submittedName>
</protein>
<evidence type="ECO:0000313" key="8">
    <source>
        <dbReference type="Proteomes" id="UP000248214"/>
    </source>
</evidence>
<dbReference type="Gene3D" id="1.10.10.10">
    <property type="entry name" value="Winged helix-like DNA-binding domain superfamily/Winged helix DNA-binding domain"/>
    <property type="match status" value="1"/>
</dbReference>
<feature type="domain" description="RNA polymerase sigma-70 region 2" evidence="5">
    <location>
        <begin position="17"/>
        <end position="79"/>
    </location>
</feature>
<accession>A0A323TQU6</accession>
<reference evidence="7 8" key="1">
    <citation type="submission" date="2017-10" db="EMBL/GenBank/DDBJ databases">
        <title>Bacillus sp. nov., a halophilic bacterium isolated from a Keqin Lake.</title>
        <authorList>
            <person name="Wang H."/>
        </authorList>
    </citation>
    <scope>NUCLEOTIDE SEQUENCE [LARGE SCALE GENOMIC DNA]</scope>
    <source>
        <strain evidence="7 8">KQ-12</strain>
    </source>
</reference>
<dbReference type="GO" id="GO:0016987">
    <property type="term" value="F:sigma factor activity"/>
    <property type="evidence" value="ECO:0007669"/>
    <property type="project" value="UniProtKB-KW"/>
</dbReference>
<dbReference type="SUPFAM" id="SSF88659">
    <property type="entry name" value="Sigma3 and sigma4 domains of RNA polymerase sigma factors"/>
    <property type="match status" value="1"/>
</dbReference>
<keyword evidence="2" id="KW-0731">Sigma factor</keyword>
<sequence>MEQLEINQEEEFEQICEQFMPMIYGLIRKWKLAGDKDEFIQTGRIALYDAWTNYDGDRGAFAAYAKSYIYGRFQLTLERKNRWQTRHVSTEPIILSETNPAVVLNEEDLFILRDLIARSRLTPREQDWINGALIDGLKLGEIADRHGVAISTVRSWRKEALKKLRERMVEFV</sequence>
<evidence type="ECO:0000256" key="3">
    <source>
        <dbReference type="ARBA" id="ARBA00023125"/>
    </source>
</evidence>
<dbReference type="GO" id="GO:0003677">
    <property type="term" value="F:DNA binding"/>
    <property type="evidence" value="ECO:0007669"/>
    <property type="project" value="UniProtKB-KW"/>
</dbReference>
<dbReference type="EMBL" id="PDOD01000001">
    <property type="protein sequence ID" value="PYZ94883.1"/>
    <property type="molecule type" value="Genomic_DNA"/>
</dbReference>
<dbReference type="InterPro" id="IPR036388">
    <property type="entry name" value="WH-like_DNA-bd_sf"/>
</dbReference>
<dbReference type="InterPro" id="IPR014284">
    <property type="entry name" value="RNA_pol_sigma-70_dom"/>
</dbReference>
<keyword evidence="8" id="KW-1185">Reference proteome</keyword>